<feature type="transmembrane region" description="Helical" evidence="2">
    <location>
        <begin position="145"/>
        <end position="164"/>
    </location>
</feature>
<evidence type="ECO:0000256" key="2">
    <source>
        <dbReference type="SAM" id="Phobius"/>
    </source>
</evidence>
<dbReference type="Proteomes" id="UP001161325">
    <property type="component" value="Unassembled WGS sequence"/>
</dbReference>
<feature type="transmembrane region" description="Helical" evidence="2">
    <location>
        <begin position="185"/>
        <end position="204"/>
    </location>
</feature>
<dbReference type="EMBL" id="BRXS01000003">
    <property type="protein sequence ID" value="GLC25406.1"/>
    <property type="molecule type" value="Genomic_DNA"/>
</dbReference>
<feature type="transmembrane region" description="Helical" evidence="2">
    <location>
        <begin position="31"/>
        <end position="50"/>
    </location>
</feature>
<feature type="transmembrane region" description="Helical" evidence="2">
    <location>
        <begin position="224"/>
        <end position="244"/>
    </location>
</feature>
<keyword evidence="2" id="KW-0472">Membrane</keyword>
<feature type="transmembrane region" description="Helical" evidence="2">
    <location>
        <begin position="62"/>
        <end position="80"/>
    </location>
</feature>
<keyword evidence="2" id="KW-1133">Transmembrane helix</keyword>
<comment type="caution">
    <text evidence="3">The sequence shown here is derived from an EMBL/GenBank/DDBJ whole genome shotgun (WGS) entry which is preliminary data.</text>
</comment>
<evidence type="ECO:0000256" key="1">
    <source>
        <dbReference type="SAM" id="MobiDB-lite"/>
    </source>
</evidence>
<dbReference type="RefSeq" id="WP_284349861.1">
    <property type="nucleotide sequence ID" value="NZ_BRXS01000003.1"/>
</dbReference>
<feature type="transmembrane region" description="Helical" evidence="2">
    <location>
        <begin position="351"/>
        <end position="369"/>
    </location>
</feature>
<dbReference type="AlphaFoldDB" id="A0AA37V6J3"/>
<evidence type="ECO:0000313" key="3">
    <source>
        <dbReference type="EMBL" id="GLC25406.1"/>
    </source>
</evidence>
<evidence type="ECO:0000313" key="4">
    <source>
        <dbReference type="Proteomes" id="UP001161325"/>
    </source>
</evidence>
<feature type="transmembrane region" description="Helical" evidence="2">
    <location>
        <begin position="113"/>
        <end position="133"/>
    </location>
</feature>
<accession>A0AA37V6J3</accession>
<feature type="transmembrane region" description="Helical" evidence="2">
    <location>
        <begin position="256"/>
        <end position="274"/>
    </location>
</feature>
<organism evidence="3 4">
    <name type="scientific">Roseisolibacter agri</name>
    <dbReference type="NCBI Taxonomy" id="2014610"/>
    <lineage>
        <taxon>Bacteria</taxon>
        <taxon>Pseudomonadati</taxon>
        <taxon>Gemmatimonadota</taxon>
        <taxon>Gemmatimonadia</taxon>
        <taxon>Gemmatimonadales</taxon>
        <taxon>Gemmatimonadaceae</taxon>
        <taxon>Roseisolibacter</taxon>
    </lineage>
</organism>
<feature type="transmembrane region" description="Helical" evidence="2">
    <location>
        <begin position="518"/>
        <end position="542"/>
    </location>
</feature>
<reference evidence="3" key="1">
    <citation type="submission" date="2022-08" db="EMBL/GenBank/DDBJ databases">
        <title>Draft genome sequencing of Roseisolibacter agri AW1220.</title>
        <authorList>
            <person name="Tobiishi Y."/>
            <person name="Tonouchi A."/>
        </authorList>
    </citation>
    <scope>NUCLEOTIDE SEQUENCE</scope>
    <source>
        <strain evidence="3">AW1220</strain>
    </source>
</reference>
<name>A0AA37V6J3_9BACT</name>
<keyword evidence="4" id="KW-1185">Reference proteome</keyword>
<feature type="region of interest" description="Disordered" evidence="1">
    <location>
        <begin position="291"/>
        <end position="325"/>
    </location>
</feature>
<protein>
    <submittedName>
        <fullName evidence="3">Uncharacterized protein</fullName>
    </submittedName>
</protein>
<feature type="compositionally biased region" description="Basic and acidic residues" evidence="1">
    <location>
        <begin position="291"/>
        <end position="313"/>
    </location>
</feature>
<feature type="transmembrane region" description="Helical" evidence="2">
    <location>
        <begin position="376"/>
        <end position="399"/>
    </location>
</feature>
<keyword evidence="2" id="KW-0812">Transmembrane</keyword>
<feature type="transmembrane region" description="Helical" evidence="2">
    <location>
        <begin position="437"/>
        <end position="459"/>
    </location>
</feature>
<gene>
    <name evidence="3" type="ORF">rosag_19190</name>
</gene>
<proteinExistence type="predicted"/>
<sequence>MLLSAVAYLSWASLRNRVRVQLRRARSPRTVVAVAAGATYVWWFLVRPANRGGAAAFLTDAWAPRLAALGLTLLAARWWLAGADPRALAFSPAEVHLLFPAPVTRRGLVAYKLLRAQLVILANTIIWTVILRGEGTHLASWRRALGLWILLSVLYLHRLGAALVTAAPPVDARAAHGWRRVVRRALPPALLAAAAVAVLVPVVAHRAPLGVAWNGGVATFGRALGGVLEATSATLVLAPARLLLTPTFAVDVGTWARALAPALALLALHFVWVLRTDAAVHEAALVASEERERRRADRRAGGTGVDRRPARDDDAADVPPPRRWTPPLAPVGPAALAIVWKNAVAALRATALARVLALYGVVAAGLLALSTRDPRLAEIVTVVVGVWLTMLLVAGPLWVRFDLRHDLAHLAVLRAWPLAGRDVVAAEVLASTLALTAAQLAILVLLFVASLGAPFALGFSLDERAAGLATAALGLPGVNAASLTVQNGAALLFPTWVRPTGGPRGVEAMGQNLLSTGLAIVFAAALLALPGAISALLAWGLWPMLGPWALAPAATLLTAAATLELRPVHAWLGRVFERTDPSAIGTAR</sequence>